<protein>
    <recommendedName>
        <fullName evidence="1">2Fe-2S ferredoxin-type domain-containing protein</fullName>
    </recommendedName>
</protein>
<evidence type="ECO:0000259" key="1">
    <source>
        <dbReference type="PROSITE" id="PS51085"/>
    </source>
</evidence>
<dbReference type="InterPro" id="IPR001041">
    <property type="entry name" value="2Fe-2S_ferredoxin-type"/>
</dbReference>
<dbReference type="SUPFAM" id="SSF54292">
    <property type="entry name" value="2Fe-2S ferredoxin-like"/>
    <property type="match status" value="1"/>
</dbReference>
<accession>X0X7G3</accession>
<feature type="domain" description="2Fe-2S ferredoxin-type" evidence="1">
    <location>
        <begin position="2"/>
        <end position="105"/>
    </location>
</feature>
<dbReference type="CDD" id="cd00207">
    <property type="entry name" value="fer2"/>
    <property type="match status" value="1"/>
</dbReference>
<dbReference type="Pfam" id="PF13510">
    <property type="entry name" value="Fer2_4"/>
    <property type="match status" value="2"/>
</dbReference>
<dbReference type="Gene3D" id="3.10.20.740">
    <property type="match status" value="1"/>
</dbReference>
<reference evidence="2" key="1">
    <citation type="journal article" date="2014" name="Front. Microbiol.">
        <title>High frequency of phylogenetically diverse reductive dehalogenase-homologous genes in deep subseafloor sedimentary metagenomes.</title>
        <authorList>
            <person name="Kawai M."/>
            <person name="Futagami T."/>
            <person name="Toyoda A."/>
            <person name="Takaki Y."/>
            <person name="Nishi S."/>
            <person name="Hori S."/>
            <person name="Arai W."/>
            <person name="Tsubouchi T."/>
            <person name="Morono Y."/>
            <person name="Uchiyama I."/>
            <person name="Ito T."/>
            <person name="Fujiyama A."/>
            <person name="Inagaki F."/>
            <person name="Takami H."/>
        </authorList>
    </citation>
    <scope>NUCLEOTIDE SEQUENCE</scope>
    <source>
        <strain evidence="2">Expedition CK06-06</strain>
    </source>
</reference>
<dbReference type="InterPro" id="IPR036010">
    <property type="entry name" value="2Fe-2S_ferredoxin-like_sf"/>
</dbReference>
<dbReference type="PROSITE" id="PS51085">
    <property type="entry name" value="2FE2S_FER_2"/>
    <property type="match status" value="1"/>
</dbReference>
<name>X0X7G3_9ZZZZ</name>
<organism evidence="2">
    <name type="scientific">marine sediment metagenome</name>
    <dbReference type="NCBI Taxonomy" id="412755"/>
    <lineage>
        <taxon>unclassified sequences</taxon>
        <taxon>metagenomes</taxon>
        <taxon>ecological metagenomes</taxon>
    </lineage>
</organism>
<proteinExistence type="predicted"/>
<dbReference type="AlphaFoldDB" id="X0X7G3"/>
<dbReference type="EMBL" id="BARS01040150">
    <property type="protein sequence ID" value="GAG32578.1"/>
    <property type="molecule type" value="Genomic_DNA"/>
</dbReference>
<gene>
    <name evidence="2" type="ORF">S01H1_61248</name>
</gene>
<comment type="caution">
    <text evidence="2">The sequence shown here is derived from an EMBL/GenBank/DDBJ whole genome shotgun (WGS) entry which is preliminary data.</text>
</comment>
<evidence type="ECO:0000313" key="2">
    <source>
        <dbReference type="EMBL" id="GAG32578.1"/>
    </source>
</evidence>
<feature type="non-terminal residue" evidence="2">
    <location>
        <position position="106"/>
    </location>
</feature>
<sequence length="106" mass="11028">MNNVRLTINGQEVQVPGETTILEAARSAGIYIPAHCSHPDLPPAEELQSAAYVYQGGRRLENAFPDKAATGCGLCIVEVEGAAEPVKSCTTVVEAGMAVATESDAV</sequence>
<dbReference type="GO" id="GO:0051536">
    <property type="term" value="F:iron-sulfur cluster binding"/>
    <property type="evidence" value="ECO:0007669"/>
    <property type="project" value="InterPro"/>
</dbReference>